<reference evidence="1 2" key="1">
    <citation type="journal article" date="2015" name="BMC Genomics">
        <title>Genome mining reveals unlocked bioactive potential of marine Gram-negative bacteria.</title>
        <authorList>
            <person name="Machado H."/>
            <person name="Sonnenschein E.C."/>
            <person name="Melchiorsen J."/>
            <person name="Gram L."/>
        </authorList>
    </citation>
    <scope>NUCLEOTIDE SEQUENCE [LARGE SCALE GENOMIC DNA]</scope>
    <source>
        <strain evidence="1 2">S4054</strain>
    </source>
</reference>
<evidence type="ECO:0000313" key="2">
    <source>
        <dbReference type="Proteomes" id="UP000033434"/>
    </source>
</evidence>
<dbReference type="Proteomes" id="UP000033434">
    <property type="component" value="Unassembled WGS sequence"/>
</dbReference>
<dbReference type="PATRIC" id="fig|1129367.4.peg.5425"/>
<proteinExistence type="predicted"/>
<name>A0A0F6A3K3_9GAMM</name>
<gene>
    <name evidence="1" type="ORF">N479_24560</name>
</gene>
<dbReference type="RefSeq" id="WP_046358668.1">
    <property type="nucleotide sequence ID" value="NZ_AUXW01000212.1"/>
</dbReference>
<evidence type="ECO:0000313" key="1">
    <source>
        <dbReference type="EMBL" id="KKE80792.1"/>
    </source>
</evidence>
<dbReference type="AlphaFoldDB" id="A0A0F6A3K3"/>
<dbReference type="EMBL" id="AUXW01000212">
    <property type="protein sequence ID" value="KKE80792.1"/>
    <property type="molecule type" value="Genomic_DNA"/>
</dbReference>
<protein>
    <submittedName>
        <fullName evidence="1">Uncharacterized protein</fullName>
    </submittedName>
</protein>
<organism evidence="1 2">
    <name type="scientific">Pseudoalteromonas luteoviolacea S4054</name>
    <dbReference type="NCBI Taxonomy" id="1129367"/>
    <lineage>
        <taxon>Bacteria</taxon>
        <taxon>Pseudomonadati</taxon>
        <taxon>Pseudomonadota</taxon>
        <taxon>Gammaproteobacteria</taxon>
        <taxon>Alteromonadales</taxon>
        <taxon>Pseudoalteromonadaceae</taxon>
        <taxon>Pseudoalteromonas</taxon>
    </lineage>
</organism>
<accession>A0A0F6A3K3</accession>
<comment type="caution">
    <text evidence="1">The sequence shown here is derived from an EMBL/GenBank/DDBJ whole genome shotgun (WGS) entry which is preliminary data.</text>
</comment>
<sequence>MKYWIVLLITLLLGTNAFWVLSVIDDAVTCSYSDASFDTTLKMYNQTIILANLDLKGKTAEQAISLIGKDVYGLAPFIKDGCVNAGMVCVQLNENNIVTGFGDTAL</sequence>